<dbReference type="PROSITE" id="PS51806">
    <property type="entry name" value="DOG1"/>
    <property type="match status" value="1"/>
</dbReference>
<keyword evidence="3" id="KW-1185">Reference proteome</keyword>
<protein>
    <recommendedName>
        <fullName evidence="1">DOG1 domain-containing protein</fullName>
    </recommendedName>
</protein>
<evidence type="ECO:0000259" key="1">
    <source>
        <dbReference type="PROSITE" id="PS51806"/>
    </source>
</evidence>
<proteinExistence type="predicted"/>
<dbReference type="Proteomes" id="UP000316621">
    <property type="component" value="Chromosome 6"/>
</dbReference>
<dbReference type="OMA" id="WQDGASE"/>
<organism evidence="2 3">
    <name type="scientific">Papaver somniferum</name>
    <name type="common">Opium poppy</name>
    <dbReference type="NCBI Taxonomy" id="3469"/>
    <lineage>
        <taxon>Eukaryota</taxon>
        <taxon>Viridiplantae</taxon>
        <taxon>Streptophyta</taxon>
        <taxon>Embryophyta</taxon>
        <taxon>Tracheophyta</taxon>
        <taxon>Spermatophyta</taxon>
        <taxon>Magnoliopsida</taxon>
        <taxon>Ranunculales</taxon>
        <taxon>Papaveraceae</taxon>
        <taxon>Papaveroideae</taxon>
        <taxon>Papaver</taxon>
    </lineage>
</organism>
<evidence type="ECO:0000313" key="3">
    <source>
        <dbReference type="Proteomes" id="UP000316621"/>
    </source>
</evidence>
<dbReference type="GO" id="GO:0006351">
    <property type="term" value="P:DNA-templated transcription"/>
    <property type="evidence" value="ECO:0007669"/>
    <property type="project" value="InterPro"/>
</dbReference>
<dbReference type="OrthoDB" id="542841at2759"/>
<accession>A0A4Y7K742</accession>
<dbReference type="EMBL" id="CM010720">
    <property type="protein sequence ID" value="RZC68031.1"/>
    <property type="molecule type" value="Genomic_DNA"/>
</dbReference>
<dbReference type="InterPro" id="IPR025422">
    <property type="entry name" value="TGA_domain"/>
</dbReference>
<dbReference type="GO" id="GO:0043565">
    <property type="term" value="F:sequence-specific DNA binding"/>
    <property type="evidence" value="ECO:0007669"/>
    <property type="project" value="InterPro"/>
</dbReference>
<dbReference type="STRING" id="3469.A0A4Y7K742"/>
<dbReference type="Pfam" id="PF14144">
    <property type="entry name" value="DOG1"/>
    <property type="match status" value="1"/>
</dbReference>
<feature type="domain" description="DOG1" evidence="1">
    <location>
        <begin position="1"/>
        <end position="230"/>
    </location>
</feature>
<dbReference type="AlphaFoldDB" id="A0A4Y7K742"/>
<reference evidence="2 3" key="1">
    <citation type="journal article" date="2018" name="Science">
        <title>The opium poppy genome and morphinan production.</title>
        <authorList>
            <person name="Guo L."/>
            <person name="Winzer T."/>
            <person name="Yang X."/>
            <person name="Li Y."/>
            <person name="Ning Z."/>
            <person name="He Z."/>
            <person name="Teodor R."/>
            <person name="Lu Y."/>
            <person name="Bowser T.A."/>
            <person name="Graham I.A."/>
            <person name="Ye K."/>
        </authorList>
    </citation>
    <scope>NUCLEOTIDE SEQUENCE [LARGE SCALE GENOMIC DNA]</scope>
    <source>
        <strain evidence="3">cv. HN1</strain>
        <tissue evidence="2">Leaves</tissue>
    </source>
</reference>
<sequence>MSCFDRFYELWLHQLKVHLHQLVSAPKPSAPTPTENEKLNNQTTQLINRVITHYDDYCRVKTHAAKHDPFSVLSASWTTSLERSLQWVSGWRPTTLFHLVYTESSVRFEAQLIDLLRGERTGDLGDLSPSQLSQISDLQCQTVREENEVSTELSHWQESAGDLVSLFSDGDDEPNIERLVMVLEKAENLRLRTIKTVVEILTPQQAVDFLIAAAELQFGIRGWGLDTDHRRQRK</sequence>
<evidence type="ECO:0000313" key="2">
    <source>
        <dbReference type="EMBL" id="RZC68031.1"/>
    </source>
</evidence>
<dbReference type="Gramene" id="RZC68031">
    <property type="protein sequence ID" value="RZC68031"/>
    <property type="gene ID" value="C5167_011728"/>
</dbReference>
<gene>
    <name evidence="2" type="ORF">C5167_011728</name>
</gene>
<dbReference type="PANTHER" id="PTHR46354">
    <property type="entry name" value="DOG1 DOMAIN-CONTAINING PROTEIN"/>
    <property type="match status" value="1"/>
</dbReference>
<dbReference type="InterPro" id="IPR051886">
    <property type="entry name" value="Seed_Dev/Stress_Resp_Reg"/>
</dbReference>
<name>A0A4Y7K742_PAPSO</name>
<dbReference type="PANTHER" id="PTHR46354:SF12">
    <property type="entry name" value="DNA-BINDING PROTEIN-LIKE PROTEIN"/>
    <property type="match status" value="1"/>
</dbReference>